<dbReference type="InterPro" id="IPR015947">
    <property type="entry name" value="PUA-like_sf"/>
</dbReference>
<dbReference type="InterPro" id="IPR029063">
    <property type="entry name" value="SAM-dependent_MTases_sf"/>
</dbReference>
<dbReference type="Pfam" id="PF17785">
    <property type="entry name" value="PUA_3"/>
    <property type="match status" value="1"/>
</dbReference>
<dbReference type="Proteomes" id="UP000501830">
    <property type="component" value="Chromosome"/>
</dbReference>
<evidence type="ECO:0000256" key="3">
    <source>
        <dbReference type="ARBA" id="ARBA00022691"/>
    </source>
</evidence>
<dbReference type="KEGG" id="jpo:G7058_04740"/>
<dbReference type="InterPro" id="IPR041532">
    <property type="entry name" value="RlmI-like_PUA"/>
</dbReference>
<gene>
    <name evidence="6" type="ORF">G7058_04740</name>
</gene>
<name>A0A6G7WGN5_9LACT</name>
<dbReference type="Gene3D" id="2.30.130.10">
    <property type="entry name" value="PUA domain"/>
    <property type="match status" value="1"/>
</dbReference>
<evidence type="ECO:0000259" key="4">
    <source>
        <dbReference type="Pfam" id="PF10672"/>
    </source>
</evidence>
<evidence type="ECO:0000259" key="5">
    <source>
        <dbReference type="Pfam" id="PF17785"/>
    </source>
</evidence>
<dbReference type="GO" id="GO:0008168">
    <property type="term" value="F:methyltransferase activity"/>
    <property type="evidence" value="ECO:0007669"/>
    <property type="project" value="UniProtKB-KW"/>
</dbReference>
<dbReference type="PROSITE" id="PS50890">
    <property type="entry name" value="PUA"/>
    <property type="match status" value="1"/>
</dbReference>
<dbReference type="Gene3D" id="3.40.50.150">
    <property type="entry name" value="Vaccinia Virus protein VP39"/>
    <property type="match status" value="1"/>
</dbReference>
<dbReference type="PANTHER" id="PTHR43042">
    <property type="entry name" value="SAM-DEPENDENT METHYLTRANSFERASE"/>
    <property type="match status" value="1"/>
</dbReference>
<dbReference type="InterPro" id="IPR019614">
    <property type="entry name" value="SAM-dep_methyl-trfase"/>
</dbReference>
<dbReference type="InterPro" id="IPR036974">
    <property type="entry name" value="PUA_sf"/>
</dbReference>
<accession>A0A6G7WGN5</accession>
<evidence type="ECO:0000313" key="7">
    <source>
        <dbReference type="Proteomes" id="UP000501830"/>
    </source>
</evidence>
<dbReference type="GO" id="GO:0032259">
    <property type="term" value="P:methylation"/>
    <property type="evidence" value="ECO:0007669"/>
    <property type="project" value="UniProtKB-KW"/>
</dbReference>
<keyword evidence="3" id="KW-0949">S-adenosyl-L-methionine</keyword>
<protein>
    <submittedName>
        <fullName evidence="6">Class I SAM-dependent rRNA methyltransferase</fullName>
    </submittedName>
</protein>
<dbReference type="EMBL" id="CP049889">
    <property type="protein sequence ID" value="QIK51424.1"/>
    <property type="molecule type" value="Genomic_DNA"/>
</dbReference>
<keyword evidence="2 6" id="KW-0808">Transferase</keyword>
<dbReference type="CDD" id="cd02440">
    <property type="entry name" value="AdoMet_MTases"/>
    <property type="match status" value="1"/>
</dbReference>
<proteinExistence type="predicted"/>
<organism evidence="6 7">
    <name type="scientific">Jeotgalibaca porci</name>
    <dbReference type="NCBI Taxonomy" id="1868793"/>
    <lineage>
        <taxon>Bacteria</taxon>
        <taxon>Bacillati</taxon>
        <taxon>Bacillota</taxon>
        <taxon>Bacilli</taxon>
        <taxon>Lactobacillales</taxon>
        <taxon>Carnobacteriaceae</taxon>
        <taxon>Jeotgalibaca</taxon>
    </lineage>
</organism>
<evidence type="ECO:0000256" key="2">
    <source>
        <dbReference type="ARBA" id="ARBA00022679"/>
    </source>
</evidence>
<dbReference type="GeneID" id="94552575"/>
<keyword evidence="1 6" id="KW-0489">Methyltransferase</keyword>
<keyword evidence="7" id="KW-1185">Reference proteome</keyword>
<evidence type="ECO:0000313" key="6">
    <source>
        <dbReference type="EMBL" id="QIK51424.1"/>
    </source>
</evidence>
<dbReference type="SUPFAM" id="SSF53335">
    <property type="entry name" value="S-adenosyl-L-methionine-dependent methyltransferases"/>
    <property type="match status" value="1"/>
</dbReference>
<feature type="domain" description="S-adenosylmethionine-dependent methyltransferase" evidence="4">
    <location>
        <begin position="159"/>
        <end position="339"/>
    </location>
</feature>
<dbReference type="RefSeq" id="WP_166062480.1">
    <property type="nucleotide sequence ID" value="NZ_CP049889.1"/>
</dbReference>
<dbReference type="SUPFAM" id="SSF88697">
    <property type="entry name" value="PUA domain-like"/>
    <property type="match status" value="1"/>
</dbReference>
<dbReference type="Pfam" id="PF10672">
    <property type="entry name" value="Methyltrans_SAM"/>
    <property type="match status" value="1"/>
</dbReference>
<reference evidence="6 7" key="1">
    <citation type="journal article" date="2017" name="Int. J. Syst. Evol. Microbiol.">
        <title>Jeotgalibaca porci sp. nov. and Jeotgalibaca arthritidis sp. nov., isolated from pigs, and emended description of the genus Jeotgalibaca.</title>
        <authorList>
            <person name="Zamora L."/>
            <person name="Perez-Sancho M."/>
            <person name="Dominguez L."/>
            <person name="Fernandez-Garayzabal J.F."/>
            <person name="Vela A.I."/>
        </authorList>
    </citation>
    <scope>NUCLEOTIDE SEQUENCE [LARGE SCALE GENOMIC DNA]</scope>
    <source>
        <strain evidence="6 7">CCUG 69148</strain>
    </source>
</reference>
<dbReference type="Gene3D" id="3.30.750.80">
    <property type="entry name" value="RNA methyltransferase domain (HRMD) like"/>
    <property type="match status" value="1"/>
</dbReference>
<dbReference type="CDD" id="cd11572">
    <property type="entry name" value="RlmI_M_like"/>
    <property type="match status" value="1"/>
</dbReference>
<feature type="domain" description="RlmI-like PUA" evidence="5">
    <location>
        <begin position="7"/>
        <end position="69"/>
    </location>
</feature>
<dbReference type="AlphaFoldDB" id="A0A6G7WGN5"/>
<dbReference type="GO" id="GO:0003723">
    <property type="term" value="F:RNA binding"/>
    <property type="evidence" value="ECO:0007669"/>
    <property type="project" value="InterPro"/>
</dbReference>
<sequence>MSGKRILTVAQKAVSHIKKGDPLLAPLSFDEEVIFSEGELVQVVTPVGQFLGEAYLAKQNKGIGWIYSWEQGESFDYEFFLEQFKRAKSVRKSLLHSKSTDTFRLFNAEGDGIPGLTIDYYAGYAVFSWYSEGIYLYKEDIVSAFREVFPAVKGVYEKRRYHQDDEDASGFIYGEKAPSPHYVKENNVLFATYLDEGWMTGIFLDQRHVRLDLMSTYAPGKTVLNTFSYTGAFSVAAAMGGAAHTTSVDVANRSLEKTREQFEINGLSPEDHRIHVMDVFDYIQYAKRKDMKFDVIVVDPPSFARTKKRTFSVLKDYSAMVEDLIDISSDKGMFILSSNAATYKRKKFRSDLEKAFRNKGIDYSIVKEYGLPEDFTTVKANAASNYLKVFVVQKH</sequence>
<dbReference type="PANTHER" id="PTHR43042:SF3">
    <property type="entry name" value="RIBOSOMAL RNA LARGE SUBUNIT METHYLTRANSFERASE YWBD-RELATED"/>
    <property type="match status" value="1"/>
</dbReference>
<evidence type="ECO:0000256" key="1">
    <source>
        <dbReference type="ARBA" id="ARBA00022603"/>
    </source>
</evidence>